<keyword evidence="2" id="KW-1185">Reference proteome</keyword>
<sequence length="77" mass="8892">MKSFDLGAAPSSAFGKTYERQWKRTRHYSKPFPTTKTCIYTGFGPFYRSLREFLQMCISFPLLAETGPLWVKIAVFS</sequence>
<organism evidence="1 2">
    <name type="scientific">Paenibacillus foliorum</name>
    <dbReference type="NCBI Taxonomy" id="2654974"/>
    <lineage>
        <taxon>Bacteria</taxon>
        <taxon>Bacillati</taxon>
        <taxon>Bacillota</taxon>
        <taxon>Bacilli</taxon>
        <taxon>Bacillales</taxon>
        <taxon>Paenibacillaceae</taxon>
        <taxon>Paenibacillus</taxon>
    </lineage>
</organism>
<evidence type="ECO:0000313" key="2">
    <source>
        <dbReference type="Proteomes" id="UP000641588"/>
    </source>
</evidence>
<dbReference type="RefSeq" id="WP_171650509.1">
    <property type="nucleotide sequence ID" value="NZ_WHOD01000013.1"/>
</dbReference>
<comment type="caution">
    <text evidence="1">The sequence shown here is derived from an EMBL/GenBank/DDBJ whole genome shotgun (WGS) entry which is preliminary data.</text>
</comment>
<reference evidence="1" key="1">
    <citation type="submission" date="2019-10" db="EMBL/GenBank/DDBJ databases">
        <title>Description of Paenibacillus glebae sp. nov.</title>
        <authorList>
            <person name="Carlier A."/>
            <person name="Qi S."/>
        </authorList>
    </citation>
    <scope>NUCLEOTIDE SEQUENCE</scope>
    <source>
        <strain evidence="1">LMG 31456</strain>
    </source>
</reference>
<proteinExistence type="predicted"/>
<evidence type="ECO:0000313" key="1">
    <source>
        <dbReference type="EMBL" id="NOU92335.1"/>
    </source>
</evidence>
<dbReference type="AlphaFoldDB" id="A0A972JZ34"/>
<protein>
    <submittedName>
        <fullName evidence="1">Uncharacterized protein</fullName>
    </submittedName>
</protein>
<name>A0A972JZ34_9BACL</name>
<dbReference type="Proteomes" id="UP000641588">
    <property type="component" value="Unassembled WGS sequence"/>
</dbReference>
<gene>
    <name evidence="1" type="ORF">GC093_03665</name>
</gene>
<dbReference type="EMBL" id="WHOD01000013">
    <property type="protein sequence ID" value="NOU92335.1"/>
    <property type="molecule type" value="Genomic_DNA"/>
</dbReference>
<accession>A0A972JZ34</accession>